<dbReference type="Proteomes" id="UP000824165">
    <property type="component" value="Unassembled WGS sequence"/>
</dbReference>
<evidence type="ECO:0000256" key="2">
    <source>
        <dbReference type="ARBA" id="ARBA00023004"/>
    </source>
</evidence>
<dbReference type="InterPro" id="IPR017900">
    <property type="entry name" value="4Fe4S_Fe_S_CS"/>
</dbReference>
<organism evidence="5 6">
    <name type="scientific">Candidatus Ornithomonoglobus intestinigallinarum</name>
    <dbReference type="NCBI Taxonomy" id="2840894"/>
    <lineage>
        <taxon>Bacteria</taxon>
        <taxon>Bacillati</taxon>
        <taxon>Bacillota</taxon>
        <taxon>Clostridia</taxon>
        <taxon>Candidatus Ornithomonoglobus</taxon>
    </lineage>
</organism>
<reference evidence="5" key="1">
    <citation type="submission" date="2020-10" db="EMBL/GenBank/DDBJ databases">
        <authorList>
            <person name="Gilroy R."/>
        </authorList>
    </citation>
    <scope>NUCLEOTIDE SEQUENCE</scope>
    <source>
        <strain evidence="5">CHK181-108</strain>
    </source>
</reference>
<evidence type="ECO:0000313" key="6">
    <source>
        <dbReference type="Proteomes" id="UP000824165"/>
    </source>
</evidence>
<keyword evidence="1" id="KW-0479">Metal-binding</keyword>
<dbReference type="SUPFAM" id="SSF46548">
    <property type="entry name" value="alpha-helical ferredoxin"/>
    <property type="match status" value="1"/>
</dbReference>
<dbReference type="Pfam" id="PF02906">
    <property type="entry name" value="Fe_hyd_lg_C"/>
    <property type="match status" value="1"/>
</dbReference>
<dbReference type="InterPro" id="IPR027631">
    <property type="entry name" value="Mono_FeFe_hydrog"/>
</dbReference>
<evidence type="ECO:0000313" key="5">
    <source>
        <dbReference type="EMBL" id="HIT85743.1"/>
    </source>
</evidence>
<protein>
    <submittedName>
        <fullName evidence="5">4Fe-4S dicluster domain-containing protein</fullName>
    </submittedName>
</protein>
<dbReference type="InterPro" id="IPR057431">
    <property type="entry name" value="LdpA_Fe-S-bd"/>
</dbReference>
<feature type="domain" description="4Fe-4S ferredoxin-type" evidence="4">
    <location>
        <begin position="176"/>
        <end position="205"/>
    </location>
</feature>
<evidence type="ECO:0000256" key="3">
    <source>
        <dbReference type="ARBA" id="ARBA00023014"/>
    </source>
</evidence>
<dbReference type="Gene3D" id="3.40.50.1780">
    <property type="match status" value="1"/>
</dbReference>
<sequence>MKRDDVRFELKHEVLKAVAENQFENGKMTFEKFEAIPFDIIPGITPKFRCCVYKEREIIRQRTRLALGMMPIPRDNYEHLPMNEHVIQVIPAACEGCPINRFQVTENCQNCMQKACQKVCAFGAITITPRGAYIDQSKCRECGRCAEACPYHAIADLMRPCKRSCEVDAISIGENKLANIDNKKCIACGHCVTACPFGAISDISYITKVINAIKDPEVVTVAIPAPAVEGQFGPDATVGKVKTALKQLGFDYVFEVALGGDLVSMHEAKELIEHKEEGKKMTTSCCPAFVNLIRKHYPELLEYVSTTVSPMQANVRYILKKHPGAFIVFIGPCIAKKFEAEMMQAPDVVMTFEELNAVFDARGIDPCKCEEEPSDDATSYGRRFSGSGGVAASVMKAARELGVDDILAKPCSGVKECKIALAMLKAGKLPEDIIEGMACEGGCMGGPGSIAKLPQLKAARMKKIKGKDGDSIGDLLTAMDANDVDMVRKSFDMPERPEFILKNRIRDKK</sequence>
<dbReference type="PROSITE" id="PS51379">
    <property type="entry name" value="4FE4S_FER_2"/>
    <property type="match status" value="2"/>
</dbReference>
<dbReference type="GO" id="GO:0046872">
    <property type="term" value="F:metal ion binding"/>
    <property type="evidence" value="ECO:0007669"/>
    <property type="project" value="UniProtKB-KW"/>
</dbReference>
<dbReference type="PANTHER" id="PTHR11615">
    <property type="entry name" value="NITRATE, FORMATE, IRON DEHYDROGENASE"/>
    <property type="match status" value="1"/>
</dbReference>
<feature type="domain" description="4Fe-4S ferredoxin-type" evidence="4">
    <location>
        <begin position="130"/>
        <end position="160"/>
    </location>
</feature>
<reference evidence="5" key="2">
    <citation type="journal article" date="2021" name="PeerJ">
        <title>Extensive microbial diversity within the chicken gut microbiome revealed by metagenomics and culture.</title>
        <authorList>
            <person name="Gilroy R."/>
            <person name="Ravi A."/>
            <person name="Getino M."/>
            <person name="Pursley I."/>
            <person name="Horton D.L."/>
            <person name="Alikhan N.F."/>
            <person name="Baker D."/>
            <person name="Gharbi K."/>
            <person name="Hall N."/>
            <person name="Watson M."/>
            <person name="Adriaenssens E.M."/>
            <person name="Foster-Nyarko E."/>
            <person name="Jarju S."/>
            <person name="Secka A."/>
            <person name="Antonio M."/>
            <person name="Oren A."/>
            <person name="Chaudhuri R.R."/>
            <person name="La Ragione R."/>
            <person name="Hildebrand F."/>
            <person name="Pallen M.J."/>
        </authorList>
    </citation>
    <scope>NUCLEOTIDE SEQUENCE</scope>
    <source>
        <strain evidence="5">CHK181-108</strain>
    </source>
</reference>
<dbReference type="InterPro" id="IPR009016">
    <property type="entry name" value="Fe_hydrogenase"/>
</dbReference>
<dbReference type="Gene3D" id="3.40.950.10">
    <property type="entry name" value="Fe-only Hydrogenase (Larger Subunit), Chain L, domain 3"/>
    <property type="match status" value="1"/>
</dbReference>
<proteinExistence type="predicted"/>
<evidence type="ECO:0000259" key="4">
    <source>
        <dbReference type="PROSITE" id="PS51379"/>
    </source>
</evidence>
<dbReference type="PROSITE" id="PS00198">
    <property type="entry name" value="4FE4S_FER_1"/>
    <property type="match status" value="1"/>
</dbReference>
<gene>
    <name evidence="5" type="ORF">IAA60_07565</name>
</gene>
<accession>A0A9D1KPL9</accession>
<dbReference type="EMBL" id="DVLU01000073">
    <property type="protein sequence ID" value="HIT85743.1"/>
    <property type="molecule type" value="Genomic_DNA"/>
</dbReference>
<comment type="caution">
    <text evidence="5">The sequence shown here is derived from an EMBL/GenBank/DDBJ whole genome shotgun (WGS) entry which is preliminary data.</text>
</comment>
<dbReference type="NCBIfam" id="TIGR04105">
    <property type="entry name" value="FeFe_hydrog_B1"/>
    <property type="match status" value="1"/>
</dbReference>
<dbReference type="Pfam" id="PF00037">
    <property type="entry name" value="Fer4"/>
    <property type="match status" value="1"/>
</dbReference>
<dbReference type="InterPro" id="IPR017896">
    <property type="entry name" value="4Fe4S_Fe-S-bd"/>
</dbReference>
<evidence type="ECO:0000256" key="1">
    <source>
        <dbReference type="ARBA" id="ARBA00022723"/>
    </source>
</evidence>
<dbReference type="SUPFAM" id="SSF53920">
    <property type="entry name" value="Fe-only hydrogenase"/>
    <property type="match status" value="1"/>
</dbReference>
<dbReference type="InterPro" id="IPR004108">
    <property type="entry name" value="Fe_hydrogenase_lsu_C"/>
</dbReference>
<keyword evidence="3" id="KW-0411">Iron-sulfur</keyword>
<dbReference type="InterPro" id="IPR050340">
    <property type="entry name" value="Cytosolic_Fe-S_CAF"/>
</dbReference>
<dbReference type="SUPFAM" id="SSF54862">
    <property type="entry name" value="4Fe-4S ferredoxins"/>
    <property type="match status" value="1"/>
</dbReference>
<dbReference type="Gene3D" id="3.30.70.20">
    <property type="match status" value="2"/>
</dbReference>
<keyword evidence="2" id="KW-0408">Iron</keyword>
<dbReference type="AlphaFoldDB" id="A0A9D1KPL9"/>
<dbReference type="GO" id="GO:0051536">
    <property type="term" value="F:iron-sulfur cluster binding"/>
    <property type="evidence" value="ECO:0007669"/>
    <property type="project" value="UniProtKB-KW"/>
</dbReference>
<dbReference type="Pfam" id="PF25160">
    <property type="entry name" value="LdpA_Fe-S-bd"/>
    <property type="match status" value="1"/>
</dbReference>
<name>A0A9D1KPL9_9FIRM</name>